<proteinExistence type="predicted"/>
<name>A0A1I5VHI6_9ACTN</name>
<dbReference type="InParanoid" id="A0A1I5VHI6"/>
<evidence type="ECO:0000313" key="1">
    <source>
        <dbReference type="EMBL" id="SFQ06446.1"/>
    </source>
</evidence>
<dbReference type="AlphaFoldDB" id="A0A1I5VHI6"/>
<sequence>MREFDKVSTDGEPRWDSVTAMLADIADALENHSPIDGFDAWADEHGVLIWE</sequence>
<evidence type="ECO:0000313" key="2">
    <source>
        <dbReference type="Proteomes" id="UP000183413"/>
    </source>
</evidence>
<gene>
    <name evidence="1" type="ORF">SAMN04489713_121121</name>
</gene>
<protein>
    <submittedName>
        <fullName evidence="1">Uncharacterized protein</fullName>
    </submittedName>
</protein>
<dbReference type="Proteomes" id="UP000183413">
    <property type="component" value="Unassembled WGS sequence"/>
</dbReference>
<organism evidence="1 2">
    <name type="scientific">Actinomadura madurae</name>
    <dbReference type="NCBI Taxonomy" id="1993"/>
    <lineage>
        <taxon>Bacteria</taxon>
        <taxon>Bacillati</taxon>
        <taxon>Actinomycetota</taxon>
        <taxon>Actinomycetes</taxon>
        <taxon>Streptosporangiales</taxon>
        <taxon>Thermomonosporaceae</taxon>
        <taxon>Actinomadura</taxon>
    </lineage>
</organism>
<keyword evidence="2" id="KW-1185">Reference proteome</keyword>
<accession>A0A1I5VHI6</accession>
<dbReference type="EMBL" id="FOVH01000021">
    <property type="protein sequence ID" value="SFQ06446.1"/>
    <property type="molecule type" value="Genomic_DNA"/>
</dbReference>
<reference evidence="1 2" key="1">
    <citation type="submission" date="2016-10" db="EMBL/GenBank/DDBJ databases">
        <authorList>
            <person name="de Groot N.N."/>
        </authorList>
    </citation>
    <scope>NUCLEOTIDE SEQUENCE [LARGE SCALE GENOMIC DNA]</scope>
    <source>
        <strain evidence="1 2">DSM 43067</strain>
    </source>
</reference>
<dbReference type="RefSeq" id="WP_177287899.1">
    <property type="nucleotide sequence ID" value="NZ_CP094265.1"/>
</dbReference>